<feature type="transmembrane region" description="Helical" evidence="5">
    <location>
        <begin position="133"/>
        <end position="151"/>
    </location>
</feature>
<evidence type="ECO:0000256" key="2">
    <source>
        <dbReference type="ARBA" id="ARBA00022692"/>
    </source>
</evidence>
<dbReference type="Pfam" id="PF04932">
    <property type="entry name" value="Wzy_C"/>
    <property type="match status" value="1"/>
</dbReference>
<dbReference type="InterPro" id="IPR007016">
    <property type="entry name" value="O-antigen_ligase-rel_domated"/>
</dbReference>
<dbReference type="AlphaFoldDB" id="A0A918R2Y6"/>
<dbReference type="Proteomes" id="UP000636004">
    <property type="component" value="Unassembled WGS sequence"/>
</dbReference>
<feature type="transmembrane region" description="Helical" evidence="5">
    <location>
        <begin position="77"/>
        <end position="95"/>
    </location>
</feature>
<keyword evidence="7" id="KW-0436">Ligase</keyword>
<evidence type="ECO:0000256" key="5">
    <source>
        <dbReference type="SAM" id="Phobius"/>
    </source>
</evidence>
<name>A0A918R2Y6_9FLAO</name>
<comment type="caution">
    <text evidence="7">The sequence shown here is derived from an EMBL/GenBank/DDBJ whole genome shotgun (WGS) entry which is preliminary data.</text>
</comment>
<evidence type="ECO:0000259" key="6">
    <source>
        <dbReference type="Pfam" id="PF04932"/>
    </source>
</evidence>
<feature type="domain" description="O-antigen ligase-related" evidence="6">
    <location>
        <begin position="238"/>
        <end position="386"/>
    </location>
</feature>
<evidence type="ECO:0000313" key="8">
    <source>
        <dbReference type="Proteomes" id="UP000636004"/>
    </source>
</evidence>
<evidence type="ECO:0000256" key="4">
    <source>
        <dbReference type="ARBA" id="ARBA00023136"/>
    </source>
</evidence>
<reference evidence="7" key="2">
    <citation type="submission" date="2020-09" db="EMBL/GenBank/DDBJ databases">
        <authorList>
            <person name="Sun Q."/>
            <person name="Kim S."/>
        </authorList>
    </citation>
    <scope>NUCLEOTIDE SEQUENCE</scope>
    <source>
        <strain evidence="7">KCTC 12710</strain>
    </source>
</reference>
<dbReference type="EMBL" id="BMWZ01000004">
    <property type="protein sequence ID" value="GGZ80962.1"/>
    <property type="molecule type" value="Genomic_DNA"/>
</dbReference>
<dbReference type="PANTHER" id="PTHR37422">
    <property type="entry name" value="TEICHURONIC ACID BIOSYNTHESIS PROTEIN TUAE"/>
    <property type="match status" value="1"/>
</dbReference>
<evidence type="ECO:0000256" key="1">
    <source>
        <dbReference type="ARBA" id="ARBA00004141"/>
    </source>
</evidence>
<dbReference type="RefSeq" id="WP_229796768.1">
    <property type="nucleotide sequence ID" value="NZ_BMWZ01000004.1"/>
</dbReference>
<keyword evidence="3 5" id="KW-1133">Transmembrane helix</keyword>
<accession>A0A918R2Y6</accession>
<feature type="transmembrane region" description="Helical" evidence="5">
    <location>
        <begin position="377"/>
        <end position="395"/>
    </location>
</feature>
<reference evidence="7" key="1">
    <citation type="journal article" date="2014" name="Int. J. Syst. Evol. Microbiol.">
        <title>Complete genome sequence of Corynebacterium casei LMG S-19264T (=DSM 44701T), isolated from a smear-ripened cheese.</title>
        <authorList>
            <consortium name="US DOE Joint Genome Institute (JGI-PGF)"/>
            <person name="Walter F."/>
            <person name="Albersmeier A."/>
            <person name="Kalinowski J."/>
            <person name="Ruckert C."/>
        </authorList>
    </citation>
    <scope>NUCLEOTIDE SEQUENCE</scope>
    <source>
        <strain evidence="7">KCTC 12710</strain>
    </source>
</reference>
<dbReference type="GO" id="GO:0016874">
    <property type="term" value="F:ligase activity"/>
    <property type="evidence" value="ECO:0007669"/>
    <property type="project" value="UniProtKB-KW"/>
</dbReference>
<proteinExistence type="predicted"/>
<feature type="transmembrane region" description="Helical" evidence="5">
    <location>
        <begin position="163"/>
        <end position="182"/>
    </location>
</feature>
<dbReference type="PANTHER" id="PTHR37422:SF13">
    <property type="entry name" value="LIPOPOLYSACCHARIDE BIOSYNTHESIS PROTEIN PA4999-RELATED"/>
    <property type="match status" value="1"/>
</dbReference>
<sequence>MKNKFSYTALVGFHLFLGTLIFINKGLGKIYFIAILIYFLRKIILASNEDKDKYILMGCAYFVGAEVFFRMTKSALSYEACKYIVILFSLIGIIYKGASGRAYPYFIYLICLVPAIFVASMTLSLEANFRKNVLFVLSGPICLGIASIFCFDRKISRHQLEDILLYALLPLISLTTYVFLYNPSVKDVLSGTSSNAATSGGFGANQVSTVLGLGMFIIGARIISGSSKLLVTILNVLIFVAISFRAVVTFSRGGVIVGLLCIVFFLLTYFVSSPGRIKGALLKRVVFFFTIILITWGISSNQTEGLIDKRYANENALGVEKEDVTTGRFTLFMDEIEGFVKNPFLGLGASRTKDKRIEEQRESLPTHNEVGRVLGEHGFLGIVILLILIFTPLIYRSQNKRNYYFYAFLCFWFATINHSSMRIAAPGFIYALALLNITNEKPALHRK</sequence>
<keyword evidence="8" id="KW-1185">Reference proteome</keyword>
<comment type="subcellular location">
    <subcellularLocation>
        <location evidence="1">Membrane</location>
        <topology evidence="1">Multi-pass membrane protein</topology>
    </subcellularLocation>
</comment>
<feature type="transmembrane region" description="Helical" evidence="5">
    <location>
        <begin position="102"/>
        <end position="121"/>
    </location>
</feature>
<feature type="transmembrane region" description="Helical" evidence="5">
    <location>
        <begin position="229"/>
        <end position="248"/>
    </location>
</feature>
<evidence type="ECO:0000313" key="7">
    <source>
        <dbReference type="EMBL" id="GGZ80962.1"/>
    </source>
</evidence>
<evidence type="ECO:0000256" key="3">
    <source>
        <dbReference type="ARBA" id="ARBA00022989"/>
    </source>
</evidence>
<keyword evidence="2 5" id="KW-0812">Transmembrane</keyword>
<gene>
    <name evidence="7" type="ORF">GCM10007028_17950</name>
</gene>
<feature type="transmembrane region" description="Helical" evidence="5">
    <location>
        <begin position="281"/>
        <end position="299"/>
    </location>
</feature>
<feature type="transmembrane region" description="Helical" evidence="5">
    <location>
        <begin position="402"/>
        <end position="417"/>
    </location>
</feature>
<organism evidence="7 8">
    <name type="scientific">Algibacter mikhailovii</name>
    <dbReference type="NCBI Taxonomy" id="425498"/>
    <lineage>
        <taxon>Bacteria</taxon>
        <taxon>Pseudomonadati</taxon>
        <taxon>Bacteroidota</taxon>
        <taxon>Flavobacteriia</taxon>
        <taxon>Flavobacteriales</taxon>
        <taxon>Flavobacteriaceae</taxon>
        <taxon>Algibacter</taxon>
    </lineage>
</organism>
<feature type="transmembrane region" description="Helical" evidence="5">
    <location>
        <begin position="254"/>
        <end position="272"/>
    </location>
</feature>
<dbReference type="InterPro" id="IPR051533">
    <property type="entry name" value="WaaL-like"/>
</dbReference>
<protein>
    <submittedName>
        <fullName evidence="7">Ligase</fullName>
    </submittedName>
</protein>
<dbReference type="GO" id="GO:0016020">
    <property type="term" value="C:membrane"/>
    <property type="evidence" value="ECO:0007669"/>
    <property type="project" value="UniProtKB-SubCell"/>
</dbReference>
<keyword evidence="4 5" id="KW-0472">Membrane</keyword>
<feature type="transmembrane region" description="Helical" evidence="5">
    <location>
        <begin position="54"/>
        <end position="71"/>
    </location>
</feature>
<feature type="transmembrane region" description="Helical" evidence="5">
    <location>
        <begin position="202"/>
        <end position="222"/>
    </location>
</feature>